<sequence>MTFYDFIIGFINDDTPLGSLAQYIENDCEFPKHERNNKAIRSYVMSNYVDHQLIESTNRAISLYKLI</sequence>
<dbReference type="Proteomes" id="UP000316594">
    <property type="component" value="Unassembled WGS sequence"/>
</dbReference>
<dbReference type="InterPro" id="IPR023089">
    <property type="entry name" value="YozE_SAM-like"/>
</dbReference>
<dbReference type="Pfam" id="PF06855">
    <property type="entry name" value="YozE_SAM_like"/>
    <property type="match status" value="1"/>
</dbReference>
<dbReference type="Gene3D" id="1.10.150.260">
    <property type="entry name" value="YozE SAM-like"/>
    <property type="match status" value="1"/>
</dbReference>
<evidence type="ECO:0000313" key="3">
    <source>
        <dbReference type="EMBL" id="PPJ69483.1"/>
    </source>
</evidence>
<evidence type="ECO:0000313" key="5">
    <source>
        <dbReference type="Proteomes" id="UP000238153"/>
    </source>
</evidence>
<reference evidence="3 5" key="1">
    <citation type="submission" date="2017-11" db="EMBL/GenBank/DDBJ databases">
        <authorList>
            <person name="Founou R.C."/>
            <person name="Founou L."/>
            <person name="Allam M."/>
            <person name="Ismail A."/>
            <person name="Essack S.Y."/>
        </authorList>
    </citation>
    <scope>NUCLEOTIDE SEQUENCE [LARGE SCALE GENOMIC DNA]</scope>
    <source>
        <strain evidence="3 5">G811N2B1</strain>
    </source>
</reference>
<dbReference type="AlphaFoldDB" id="A0A2A1KCB1"/>
<dbReference type="EMBL" id="VJMP01000003">
    <property type="protein sequence ID" value="TRL77911.1"/>
    <property type="molecule type" value="Genomic_DNA"/>
</dbReference>
<evidence type="ECO:0000259" key="1">
    <source>
        <dbReference type="Pfam" id="PF06855"/>
    </source>
</evidence>
<name>A0A2A1KCB1_STAHA</name>
<dbReference type="GeneID" id="93781415"/>
<proteinExistence type="predicted"/>
<dbReference type="EMBL" id="JAVSOO010000018">
    <property type="protein sequence ID" value="MDT4286918.1"/>
    <property type="molecule type" value="Genomic_DNA"/>
</dbReference>
<dbReference type="Proteomes" id="UP000238153">
    <property type="component" value="Unassembled WGS sequence"/>
</dbReference>
<reference evidence="2 7" key="3">
    <citation type="submission" date="2023-08" db="EMBL/GenBank/DDBJ databases">
        <title>Genomic surveillance of Staphylococcus haemolyticus neonatal outbreak in southern France.</title>
        <authorList>
            <person name="Magnan C."/>
            <person name="Morsli M."/>
            <person name="Thiery B."/>
            <person name="Salipante F."/>
            <person name="Attar J."/>
            <person name="Massimo D.M."/>
            <person name="Ory J."/>
            <person name="Pantel A."/>
            <person name="Lavigne J.-P."/>
        </authorList>
    </citation>
    <scope>NUCLEOTIDE SEQUENCE [LARGE SCALE GENOMIC DNA]</scope>
    <source>
        <strain evidence="2 7">NSH026</strain>
    </source>
</reference>
<dbReference type="RefSeq" id="WP_033079647.1">
    <property type="nucleotide sequence ID" value="NZ_BKAY01000008.1"/>
</dbReference>
<protein>
    <submittedName>
        <fullName evidence="2">Sterile alpha motif-like domain-containing protein</fullName>
    </submittedName>
</protein>
<gene>
    <name evidence="3" type="ORF">CV019_13810</name>
    <name evidence="4" type="ORF">FNL11_04095</name>
    <name evidence="2" type="ORF">RO950_07770</name>
</gene>
<comment type="caution">
    <text evidence="3">The sequence shown here is derived from an EMBL/GenBank/DDBJ whole genome shotgun (WGS) entry which is preliminary data.</text>
</comment>
<dbReference type="KEGG" id="shh:ShL2_01918"/>
<accession>A0A2A1KCB1</accession>
<dbReference type="SUPFAM" id="SSF140652">
    <property type="entry name" value="YozE-like"/>
    <property type="match status" value="1"/>
</dbReference>
<reference evidence="4 6" key="2">
    <citation type="submission" date="2019-07" db="EMBL/GenBank/DDBJ databases">
        <title>Genome Sequencing and Assembly of Staphylococcus haemolyticus SDA2.</title>
        <authorList>
            <person name="Emmons C.B."/>
            <person name="Park C."/>
            <person name="Sevigny J.L."/>
            <person name="Andam C."/>
        </authorList>
    </citation>
    <scope>NUCLEOTIDE SEQUENCE [LARGE SCALE GENOMIC DNA]</scope>
    <source>
        <strain evidence="4 6">SDA2</strain>
    </source>
</reference>
<evidence type="ECO:0000313" key="7">
    <source>
        <dbReference type="Proteomes" id="UP001269271"/>
    </source>
</evidence>
<keyword evidence="7" id="KW-1185">Reference proteome</keyword>
<evidence type="ECO:0000313" key="2">
    <source>
        <dbReference type="EMBL" id="MDT4286918.1"/>
    </source>
</evidence>
<dbReference type="InterPro" id="IPR036806">
    <property type="entry name" value="YozE_SAM-like_sf"/>
</dbReference>
<feature type="domain" description="YozE SAM-like" evidence="1">
    <location>
        <begin position="2"/>
        <end position="65"/>
    </location>
</feature>
<evidence type="ECO:0000313" key="4">
    <source>
        <dbReference type="EMBL" id="TRL77911.1"/>
    </source>
</evidence>
<organism evidence="3 5">
    <name type="scientific">Staphylococcus haemolyticus</name>
    <dbReference type="NCBI Taxonomy" id="1283"/>
    <lineage>
        <taxon>Bacteria</taxon>
        <taxon>Bacillati</taxon>
        <taxon>Bacillota</taxon>
        <taxon>Bacilli</taxon>
        <taxon>Bacillales</taxon>
        <taxon>Staphylococcaceae</taxon>
        <taxon>Staphylococcus</taxon>
    </lineage>
</organism>
<evidence type="ECO:0000313" key="6">
    <source>
        <dbReference type="Proteomes" id="UP000316594"/>
    </source>
</evidence>
<dbReference type="EMBL" id="PGWX01000543">
    <property type="protein sequence ID" value="PPJ69483.1"/>
    <property type="molecule type" value="Genomic_DNA"/>
</dbReference>
<dbReference type="Proteomes" id="UP001269271">
    <property type="component" value="Unassembled WGS sequence"/>
</dbReference>